<dbReference type="AlphaFoldDB" id="A0AAJ5CZ24"/>
<name>A0AAJ5CZ24_PANPU</name>
<reference evidence="4 6" key="3">
    <citation type="submission" date="2018-06" db="EMBL/GenBank/DDBJ databases">
        <authorList>
            <consortium name="Pathogen Informatics"/>
            <person name="Doyle S."/>
        </authorList>
    </citation>
    <scope>NUCLEOTIDE SEQUENCE [LARGE SCALE GENOMIC DNA]</scope>
    <source>
        <strain evidence="4 6">NCTC13159</strain>
    </source>
</reference>
<dbReference type="EMBL" id="UGSJ01000001">
    <property type="protein sequence ID" value="SUA89181.1"/>
    <property type="molecule type" value="Genomic_DNA"/>
</dbReference>
<dbReference type="KEGG" id="ppul:RO07_25325"/>
<evidence type="ECO:0000313" key="5">
    <source>
        <dbReference type="Proteomes" id="UP000035086"/>
    </source>
</evidence>
<evidence type="ECO:0000313" key="4">
    <source>
        <dbReference type="EMBL" id="SUA89181.1"/>
    </source>
</evidence>
<dbReference type="Proteomes" id="UP000254589">
    <property type="component" value="Unassembled WGS sequence"/>
</dbReference>
<feature type="region of interest" description="Disordered" evidence="1">
    <location>
        <begin position="38"/>
        <end position="60"/>
    </location>
</feature>
<dbReference type="Proteomes" id="UP000035086">
    <property type="component" value="Chromosome"/>
</dbReference>
<feature type="chain" id="PRO_5042482968" description="Lipoprotein" evidence="2">
    <location>
        <begin position="35"/>
        <end position="137"/>
    </location>
</feature>
<accession>A0AAJ5CZ24</accession>
<evidence type="ECO:0000313" key="6">
    <source>
        <dbReference type="Proteomes" id="UP000254589"/>
    </source>
</evidence>
<gene>
    <name evidence="4" type="ORF">NCTC13159_00643</name>
    <name evidence="3" type="ORF">RO07_25325</name>
</gene>
<reference evidence="3" key="2">
    <citation type="submission" date="2016-11" db="EMBL/GenBank/DDBJ databases">
        <title>Complete Genome Sequencing of Pandoraea pulmonicola DSM 16583.</title>
        <authorList>
            <person name="Chan K.-G."/>
        </authorList>
    </citation>
    <scope>NUCLEOTIDE SEQUENCE</scope>
    <source>
        <strain evidence="3">DSM 16583</strain>
    </source>
</reference>
<evidence type="ECO:0000256" key="1">
    <source>
        <dbReference type="SAM" id="MobiDB-lite"/>
    </source>
</evidence>
<feature type="signal peptide" evidence="2">
    <location>
        <begin position="1"/>
        <end position="34"/>
    </location>
</feature>
<evidence type="ECO:0000256" key="2">
    <source>
        <dbReference type="SAM" id="SignalP"/>
    </source>
</evidence>
<sequence>MSRFALLTRLPHVRRLAIVASAFALMIASGCTQLQLPPPDAPAARLPESAGAPAAMTETQKQDLTRLNKRIYDEQESTIERERAQRAIEDAMRSYANGAYYGGWGPGWYGGPGSYGPGWYRPGWYGPRSSVGLSVGF</sequence>
<keyword evidence="2" id="KW-0732">Signal</keyword>
<dbReference type="EMBL" id="CP010310">
    <property type="protein sequence ID" value="APD13423.1"/>
    <property type="molecule type" value="Genomic_DNA"/>
</dbReference>
<keyword evidence="5" id="KW-1185">Reference proteome</keyword>
<evidence type="ECO:0000313" key="3">
    <source>
        <dbReference type="EMBL" id="APD13423.1"/>
    </source>
</evidence>
<proteinExistence type="predicted"/>
<evidence type="ECO:0008006" key="7">
    <source>
        <dbReference type="Google" id="ProtNLM"/>
    </source>
</evidence>
<reference evidence="5" key="1">
    <citation type="submission" date="2014-12" db="EMBL/GenBank/DDBJ databases">
        <title>Complete Genome Sequencing of Pandoraea pulmonicola DSM 16583.</title>
        <authorList>
            <person name="Chan K.-G."/>
        </authorList>
    </citation>
    <scope>NUCLEOTIDE SEQUENCE [LARGE SCALE GENOMIC DNA]</scope>
    <source>
        <strain evidence="5">DSM 16583</strain>
    </source>
</reference>
<protein>
    <recommendedName>
        <fullName evidence="7">Lipoprotein</fullName>
    </recommendedName>
</protein>
<organism evidence="4 6">
    <name type="scientific">Pandoraea pulmonicola</name>
    <dbReference type="NCBI Taxonomy" id="93221"/>
    <lineage>
        <taxon>Bacteria</taxon>
        <taxon>Pseudomonadati</taxon>
        <taxon>Pseudomonadota</taxon>
        <taxon>Betaproteobacteria</taxon>
        <taxon>Burkholderiales</taxon>
        <taxon>Burkholderiaceae</taxon>
        <taxon>Pandoraea</taxon>
    </lineage>
</organism>
<dbReference type="RefSeq" id="WP_052267165.1">
    <property type="nucleotide sequence ID" value="NZ_CP010310.2"/>
</dbReference>
<dbReference type="PROSITE" id="PS51257">
    <property type="entry name" value="PROKAR_LIPOPROTEIN"/>
    <property type="match status" value="1"/>
</dbReference>